<dbReference type="PANTHER" id="PTHR38598">
    <property type="entry name" value="INNER MEMBRANE PROTEIN YJCH"/>
    <property type="match status" value="1"/>
</dbReference>
<dbReference type="EMBL" id="CP015285">
    <property type="protein sequence ID" value="ANC92448.1"/>
    <property type="molecule type" value="Genomic_DNA"/>
</dbReference>
<accession>A0A160JHC1</accession>
<evidence type="ECO:0000313" key="2">
    <source>
        <dbReference type="EMBL" id="ANC92448.1"/>
    </source>
</evidence>
<evidence type="ECO:0000256" key="1">
    <source>
        <dbReference type="SAM" id="Phobius"/>
    </source>
</evidence>
<name>A0A160JHC1_9PROT</name>
<feature type="transmembrane region" description="Helical" evidence="1">
    <location>
        <begin position="23"/>
        <end position="46"/>
    </location>
</feature>
<dbReference type="STRING" id="1226968.A6A40_11345"/>
<dbReference type="Proteomes" id="UP000077405">
    <property type="component" value="Chromosome"/>
</dbReference>
<dbReference type="InterPro" id="IPR007436">
    <property type="entry name" value="DUF485"/>
</dbReference>
<dbReference type="RefSeq" id="WP_063635501.1">
    <property type="nucleotide sequence ID" value="NZ_CP015285.1"/>
</dbReference>
<dbReference type="Pfam" id="PF04341">
    <property type="entry name" value="DUF485"/>
    <property type="match status" value="1"/>
</dbReference>
<dbReference type="InterPro" id="IPR052959">
    <property type="entry name" value="Inner_membrane_assoc"/>
</dbReference>
<proteinExistence type="predicted"/>
<keyword evidence="1" id="KW-0812">Transmembrane</keyword>
<feature type="transmembrane region" description="Helical" evidence="1">
    <location>
        <begin position="58"/>
        <end position="82"/>
    </location>
</feature>
<keyword evidence="1" id="KW-1133">Transmembrane helix</keyword>
<gene>
    <name evidence="2" type="ORF">A6A40_11345</name>
</gene>
<keyword evidence="1" id="KW-0472">Membrane</keyword>
<dbReference type="AlphaFoldDB" id="A0A160JHC1"/>
<protein>
    <submittedName>
        <fullName evidence="2">DUF485 domain-containing protein</fullName>
    </submittedName>
</protein>
<dbReference type="OrthoDB" id="5297034at2"/>
<dbReference type="GO" id="GO:0005886">
    <property type="term" value="C:plasma membrane"/>
    <property type="evidence" value="ECO:0007669"/>
    <property type="project" value="TreeGrafter"/>
</dbReference>
<organism evidence="2 3">
    <name type="scientific">Azospirillum humicireducens</name>
    <dbReference type="NCBI Taxonomy" id="1226968"/>
    <lineage>
        <taxon>Bacteria</taxon>
        <taxon>Pseudomonadati</taxon>
        <taxon>Pseudomonadota</taxon>
        <taxon>Alphaproteobacteria</taxon>
        <taxon>Rhodospirillales</taxon>
        <taxon>Azospirillaceae</taxon>
        <taxon>Azospirillum</taxon>
    </lineage>
</organism>
<evidence type="ECO:0000313" key="3">
    <source>
        <dbReference type="Proteomes" id="UP000077405"/>
    </source>
</evidence>
<dbReference type="KEGG" id="ahu:A6A40_11345"/>
<dbReference type="PANTHER" id="PTHR38598:SF1">
    <property type="entry name" value="INNER MEMBRANE PROTEIN YJCH"/>
    <property type="match status" value="1"/>
</dbReference>
<keyword evidence="3" id="KW-1185">Reference proteome</keyword>
<reference evidence="2 3" key="1">
    <citation type="journal article" date="2013" name="Int. J. Syst. Evol. Microbiol.">
        <title>Azospirillum humicireducens sp. nov., a nitrogen-fixing bacterium isolated from a microbial fuel cell.</title>
        <authorList>
            <person name="Zhou S."/>
            <person name="Han L."/>
            <person name="Wang Y."/>
            <person name="Yang G."/>
            <person name="Zhuang L."/>
            <person name="Hu P."/>
        </authorList>
    </citation>
    <scope>NUCLEOTIDE SEQUENCE [LARGE SCALE GENOMIC DNA]</scope>
    <source>
        <strain evidence="2 3">SgZ-5</strain>
    </source>
</reference>
<sequence length="100" mass="11121">MNQNAQRILNNPKFQELVAKRSAFAWTLSIAMLVIYFGFILLVAFGKSFLGTPIGSGVTTWGIPVGVFTIVSAFILTGIYVYRANGEFDELNRQILEESK</sequence>